<dbReference type="Proteomes" id="UP001223501">
    <property type="component" value="Chromosome"/>
</dbReference>
<dbReference type="Gene3D" id="1.10.443.10">
    <property type="entry name" value="Intergrase catalytic core"/>
    <property type="match status" value="1"/>
</dbReference>
<gene>
    <name evidence="8" type="ORF">OBA43_09520</name>
</gene>
<evidence type="ECO:0000259" key="7">
    <source>
        <dbReference type="PROSITE" id="PS51900"/>
    </source>
</evidence>
<evidence type="ECO:0000256" key="1">
    <source>
        <dbReference type="ARBA" id="ARBA00008857"/>
    </source>
</evidence>
<comment type="similarity">
    <text evidence="1">Belongs to the 'phage' integrase family.</text>
</comment>
<dbReference type="InterPro" id="IPR002104">
    <property type="entry name" value="Integrase_catalytic"/>
</dbReference>
<evidence type="ECO:0000256" key="4">
    <source>
        <dbReference type="ARBA" id="ARBA00023172"/>
    </source>
</evidence>
<dbReference type="Pfam" id="PF13102">
    <property type="entry name" value="Phage_int_SAM_5"/>
    <property type="match status" value="1"/>
</dbReference>
<dbReference type="PANTHER" id="PTHR30349:SF64">
    <property type="entry name" value="PROPHAGE INTEGRASE INTD-RELATED"/>
    <property type="match status" value="1"/>
</dbReference>
<dbReference type="InterPro" id="IPR013762">
    <property type="entry name" value="Integrase-like_cat_sf"/>
</dbReference>
<keyword evidence="3 5" id="KW-0238">DNA-binding</keyword>
<evidence type="ECO:0000313" key="8">
    <source>
        <dbReference type="EMBL" id="WIH96508.1"/>
    </source>
</evidence>
<protein>
    <submittedName>
        <fullName evidence="8">Site-specific integrase</fullName>
    </submittedName>
</protein>
<dbReference type="InterPro" id="IPR025269">
    <property type="entry name" value="SAM-like_dom"/>
</dbReference>
<organism evidence="8 9">
    <name type="scientific">Empedobacter falsenii</name>
    <dbReference type="NCBI Taxonomy" id="343874"/>
    <lineage>
        <taxon>Bacteria</taxon>
        <taxon>Pseudomonadati</taxon>
        <taxon>Bacteroidota</taxon>
        <taxon>Flavobacteriia</taxon>
        <taxon>Flavobacteriales</taxon>
        <taxon>Weeksellaceae</taxon>
        <taxon>Empedobacter</taxon>
    </lineage>
</organism>
<dbReference type="InterPro" id="IPR011010">
    <property type="entry name" value="DNA_brk_join_enz"/>
</dbReference>
<name>A0ABY8V7D5_9FLAO</name>
<keyword evidence="9" id="KW-1185">Reference proteome</keyword>
<dbReference type="EMBL" id="CP106831">
    <property type="protein sequence ID" value="WIH96508.1"/>
    <property type="molecule type" value="Genomic_DNA"/>
</dbReference>
<dbReference type="RefSeq" id="WP_284583073.1">
    <property type="nucleotide sequence ID" value="NZ_CP106831.1"/>
</dbReference>
<keyword evidence="2" id="KW-0229">DNA integration</keyword>
<dbReference type="SUPFAM" id="SSF56349">
    <property type="entry name" value="DNA breaking-rejoining enzymes"/>
    <property type="match status" value="1"/>
</dbReference>
<feature type="domain" description="Core-binding (CB)" evidence="7">
    <location>
        <begin position="120"/>
        <end position="216"/>
    </location>
</feature>
<proteinExistence type="inferred from homology"/>
<evidence type="ECO:0000256" key="2">
    <source>
        <dbReference type="ARBA" id="ARBA00022908"/>
    </source>
</evidence>
<dbReference type="InterPro" id="IPR050090">
    <property type="entry name" value="Tyrosine_recombinase_XerCD"/>
</dbReference>
<evidence type="ECO:0000313" key="9">
    <source>
        <dbReference type="Proteomes" id="UP001223501"/>
    </source>
</evidence>
<keyword evidence="4" id="KW-0233">DNA recombination</keyword>
<reference evidence="8 9" key="1">
    <citation type="submission" date="2022-09" db="EMBL/GenBank/DDBJ databases">
        <title>Whole genome sequencing analysis of tet(X)-positive Empedobacter falsenii YWS9-3.</title>
        <authorList>
            <person name="Chen C."/>
            <person name="Lv Y.-L."/>
        </authorList>
    </citation>
    <scope>NUCLEOTIDE SEQUENCE [LARGE SCALE GENOMIC DNA]</scope>
    <source>
        <strain evidence="8 9">YWS9-3_T</strain>
    </source>
</reference>
<evidence type="ECO:0000256" key="3">
    <source>
        <dbReference type="ARBA" id="ARBA00023125"/>
    </source>
</evidence>
<dbReference type="InterPro" id="IPR044068">
    <property type="entry name" value="CB"/>
</dbReference>
<dbReference type="PROSITE" id="PS51900">
    <property type="entry name" value="CB"/>
    <property type="match status" value="1"/>
</dbReference>
<dbReference type="PROSITE" id="PS51898">
    <property type="entry name" value="TYR_RECOMBINASE"/>
    <property type="match status" value="1"/>
</dbReference>
<accession>A0ABY8V7D5</accession>
<sequence>MIAIGRFKIETRKSGSKLIYRLRHTNNVDIKITLNHIVLDLNKWDNFSQSFRYKRTEKDYKKSLEVNNSVILFSQFIQEEIYSPEIKNNKLTSKWLREKYYDFFGFENPNQNKDKIDDEPYFIDYYNHYISTNKKIEGQAKNGKNLSQNTIKGYTTMINYWRAFLIHQNQKDFKLQEIDSKIFEDYIKYQESEAKLGTNSIDTNTNKFKAILNYAKSKSIKLHEDYLIGNFKFSGVQTNEIYLNDDEIKLIYNLFVPQNKKYLENARRWFIIQLHTGLRVSDLFALTIDKFKNGFIETKTIKTHTDVVIPVFNPVKEILSLNNGNLPKVISEVKYNKYIKEVCELAGINELVSGSKFVVTGKGKNKRKRKVIGNYFKYELVSSHTSRRSLFTNLAKKSIPLSDLSAISGHSSIKTLENYIRSSKFEKANSVKEKLESLNIY</sequence>
<evidence type="ECO:0000259" key="6">
    <source>
        <dbReference type="PROSITE" id="PS51898"/>
    </source>
</evidence>
<dbReference type="Gene3D" id="1.10.150.130">
    <property type="match status" value="1"/>
</dbReference>
<dbReference type="Pfam" id="PF00589">
    <property type="entry name" value="Phage_integrase"/>
    <property type="match status" value="1"/>
</dbReference>
<evidence type="ECO:0000256" key="5">
    <source>
        <dbReference type="PROSITE-ProRule" id="PRU01248"/>
    </source>
</evidence>
<dbReference type="InterPro" id="IPR010998">
    <property type="entry name" value="Integrase_recombinase_N"/>
</dbReference>
<feature type="domain" description="Tyr recombinase" evidence="6">
    <location>
        <begin position="238"/>
        <end position="432"/>
    </location>
</feature>
<dbReference type="PANTHER" id="PTHR30349">
    <property type="entry name" value="PHAGE INTEGRASE-RELATED"/>
    <property type="match status" value="1"/>
</dbReference>